<reference evidence="1" key="1">
    <citation type="journal article" date="2021" name="New Phytol.">
        <title>Evolutionary innovations through gain and loss of genes in the ectomycorrhizal Boletales.</title>
        <authorList>
            <person name="Wu G."/>
            <person name="Miyauchi S."/>
            <person name="Morin E."/>
            <person name="Kuo A."/>
            <person name="Drula E."/>
            <person name="Varga T."/>
            <person name="Kohler A."/>
            <person name="Feng B."/>
            <person name="Cao Y."/>
            <person name="Lipzen A."/>
            <person name="Daum C."/>
            <person name="Hundley H."/>
            <person name="Pangilinan J."/>
            <person name="Johnson J."/>
            <person name="Barry K."/>
            <person name="LaButti K."/>
            <person name="Ng V."/>
            <person name="Ahrendt S."/>
            <person name="Min B."/>
            <person name="Choi I.G."/>
            <person name="Park H."/>
            <person name="Plett J.M."/>
            <person name="Magnuson J."/>
            <person name="Spatafora J.W."/>
            <person name="Nagy L.G."/>
            <person name="Henrissat B."/>
            <person name="Grigoriev I.V."/>
            <person name="Yang Z.L."/>
            <person name="Xu J."/>
            <person name="Martin F.M."/>
        </authorList>
    </citation>
    <scope>NUCLEOTIDE SEQUENCE</scope>
    <source>
        <strain evidence="1">ATCC 28755</strain>
    </source>
</reference>
<gene>
    <name evidence="1" type="ORF">BJ138DRAFT_1096025</name>
</gene>
<protein>
    <submittedName>
        <fullName evidence="1">Uncharacterized protein</fullName>
    </submittedName>
</protein>
<name>A0ACB7ZST4_9AGAM</name>
<dbReference type="EMBL" id="MU268585">
    <property type="protein sequence ID" value="KAH7904160.1"/>
    <property type="molecule type" value="Genomic_DNA"/>
</dbReference>
<evidence type="ECO:0000313" key="2">
    <source>
        <dbReference type="Proteomes" id="UP000790377"/>
    </source>
</evidence>
<accession>A0ACB7ZST4</accession>
<proteinExistence type="predicted"/>
<comment type="caution">
    <text evidence="1">The sequence shown here is derived from an EMBL/GenBank/DDBJ whole genome shotgun (WGS) entry which is preliminary data.</text>
</comment>
<dbReference type="Proteomes" id="UP000790377">
    <property type="component" value="Unassembled WGS sequence"/>
</dbReference>
<organism evidence="1 2">
    <name type="scientific">Hygrophoropsis aurantiaca</name>
    <dbReference type="NCBI Taxonomy" id="72124"/>
    <lineage>
        <taxon>Eukaryota</taxon>
        <taxon>Fungi</taxon>
        <taxon>Dikarya</taxon>
        <taxon>Basidiomycota</taxon>
        <taxon>Agaricomycotina</taxon>
        <taxon>Agaricomycetes</taxon>
        <taxon>Agaricomycetidae</taxon>
        <taxon>Boletales</taxon>
        <taxon>Coniophorineae</taxon>
        <taxon>Hygrophoropsidaceae</taxon>
        <taxon>Hygrophoropsis</taxon>
    </lineage>
</organism>
<sequence length="255" mass="28934">MVASSEIESVIQQLQNTTLSELVSANPLTSETHLKHNTARFISPIKKSQSTSHDVQPKTANEVLLLASLRNADAANASLKQRVLELQAANILNEMYCTVLRGQLANYEEKKKKGKGKGKLMGDGLPRFLSGDEFYERVVEFEQDQRRVSEEKRTRKEDREKRAGAIAEWKRLEDKRKTENQDRRTRYRATLETWTAAKARAKAEKQKFDEPKPLLGKLIPAIPRPKISTYDDERAGSSGEEEFNLDEGTDASDEE</sequence>
<keyword evidence="2" id="KW-1185">Reference proteome</keyword>
<evidence type="ECO:0000313" key="1">
    <source>
        <dbReference type="EMBL" id="KAH7904160.1"/>
    </source>
</evidence>